<reference evidence="1" key="1">
    <citation type="submission" date="2024-07" db="EMBL/GenBank/DDBJ databases">
        <authorList>
            <person name="Yu S.T."/>
        </authorList>
    </citation>
    <scope>NUCLEOTIDE SEQUENCE</scope>
    <source>
        <strain evidence="1">R41</strain>
    </source>
</reference>
<dbReference type="RefSeq" id="WP_369251266.1">
    <property type="nucleotide sequence ID" value="NZ_CP163443.1"/>
</dbReference>
<organism evidence="1">
    <name type="scientific">Streptomyces sp. R41</name>
    <dbReference type="NCBI Taxonomy" id="3238632"/>
    <lineage>
        <taxon>Bacteria</taxon>
        <taxon>Bacillati</taxon>
        <taxon>Actinomycetota</taxon>
        <taxon>Actinomycetes</taxon>
        <taxon>Kitasatosporales</taxon>
        <taxon>Streptomycetaceae</taxon>
        <taxon>Streptomyces</taxon>
    </lineage>
</organism>
<protein>
    <submittedName>
        <fullName evidence="1">DUF6236 family protein</fullName>
    </submittedName>
</protein>
<dbReference type="AlphaFoldDB" id="A0AB39RTM5"/>
<dbReference type="InterPro" id="IPR046203">
    <property type="entry name" value="DUF6236"/>
</dbReference>
<evidence type="ECO:0000313" key="1">
    <source>
        <dbReference type="EMBL" id="XDQ58210.1"/>
    </source>
</evidence>
<dbReference type="EMBL" id="CP163443">
    <property type="protein sequence ID" value="XDQ58210.1"/>
    <property type="molecule type" value="Genomic_DNA"/>
</dbReference>
<accession>A0AB39RTM5</accession>
<sequence length="114" mass="11956">MEVGRRFERPLEELRRAMRGLGIDTAFSAANLKFAVPAALAGMASGVYAGPLVSTVTGVTLALAGLARTVTGERQALRASSPSAYLLSVEKGLETRSLVRRVCRRIPGVGGDIA</sequence>
<proteinExistence type="predicted"/>
<dbReference type="Pfam" id="PF19749">
    <property type="entry name" value="DUF6236"/>
    <property type="match status" value="1"/>
</dbReference>
<gene>
    <name evidence="1" type="ORF">AB5J53_44515</name>
</gene>
<name>A0AB39RTM5_9ACTN</name>